<evidence type="ECO:0000313" key="1">
    <source>
        <dbReference type="EMBL" id="TCL42628.1"/>
    </source>
</evidence>
<dbReference type="AlphaFoldDB" id="A0A9X8Y7P9"/>
<gene>
    <name evidence="1" type="ORF">EDD78_10999</name>
</gene>
<organism evidence="1 2">
    <name type="scientific">Harryflintia acetispora</name>
    <dbReference type="NCBI Taxonomy" id="1849041"/>
    <lineage>
        <taxon>Bacteria</taxon>
        <taxon>Bacillati</taxon>
        <taxon>Bacillota</taxon>
        <taxon>Clostridia</taxon>
        <taxon>Eubacteriales</taxon>
        <taxon>Oscillospiraceae</taxon>
        <taxon>Harryflintia</taxon>
    </lineage>
</organism>
<comment type="caution">
    <text evidence="1">The sequence shown here is derived from an EMBL/GenBank/DDBJ whole genome shotgun (WGS) entry which is preliminary data.</text>
</comment>
<proteinExistence type="predicted"/>
<keyword evidence="2" id="KW-1185">Reference proteome</keyword>
<sequence>MNHLWDLLEHVQELLRPALPGVRIVTAYDPQNAGPGAPRRTVTLSLEGAETVENANDYLGALSSQEEALLRGRLVDLTLRMVLLGGERGAKGCYELLDSVLQVLFFEAGELYLHSVQTERAQYDAAERSVSLCCRFTLRCLITRQEESGGYQNVVIRRKED</sequence>
<dbReference type="EMBL" id="SLUK01000009">
    <property type="protein sequence ID" value="TCL42628.1"/>
    <property type="molecule type" value="Genomic_DNA"/>
</dbReference>
<dbReference type="RefSeq" id="WP_117507849.1">
    <property type="nucleotide sequence ID" value="NZ_SLUK01000009.1"/>
</dbReference>
<name>A0A9X8Y7P9_9FIRM</name>
<reference evidence="1 2" key="1">
    <citation type="submission" date="2019-03" db="EMBL/GenBank/DDBJ databases">
        <title>Genomic Encyclopedia of Type Strains, Phase IV (KMG-IV): sequencing the most valuable type-strain genomes for metagenomic binning, comparative biology and taxonomic classification.</title>
        <authorList>
            <person name="Goeker M."/>
        </authorList>
    </citation>
    <scope>NUCLEOTIDE SEQUENCE [LARGE SCALE GENOMIC DNA]</scope>
    <source>
        <strain evidence="1 2">DSM 100433</strain>
    </source>
</reference>
<protein>
    <submittedName>
        <fullName evidence="1">Uncharacterized protein</fullName>
    </submittedName>
</protein>
<evidence type="ECO:0000313" key="2">
    <source>
        <dbReference type="Proteomes" id="UP000294682"/>
    </source>
</evidence>
<accession>A0A9X8Y7P9</accession>
<dbReference type="Proteomes" id="UP000294682">
    <property type="component" value="Unassembled WGS sequence"/>
</dbReference>